<dbReference type="KEGG" id="psac:PSM36_2511"/>
<proteinExistence type="predicted"/>
<organism evidence="2 3">
    <name type="scientific">Proteiniphilum saccharofermentans</name>
    <dbReference type="NCBI Taxonomy" id="1642647"/>
    <lineage>
        <taxon>Bacteria</taxon>
        <taxon>Pseudomonadati</taxon>
        <taxon>Bacteroidota</taxon>
        <taxon>Bacteroidia</taxon>
        <taxon>Bacteroidales</taxon>
        <taxon>Dysgonomonadaceae</taxon>
        <taxon>Proteiniphilum</taxon>
    </lineage>
</organism>
<feature type="domain" description="Smf/DprA SLOG" evidence="1">
    <location>
        <begin position="5"/>
        <end position="140"/>
    </location>
</feature>
<evidence type="ECO:0000313" key="2">
    <source>
        <dbReference type="EMBL" id="SCD21312.1"/>
    </source>
</evidence>
<name>A0A1R3T542_9BACT</name>
<protein>
    <recommendedName>
        <fullName evidence="1">Smf/DprA SLOG domain-containing protein</fullName>
    </recommendedName>
</protein>
<accession>A0A1R3T542</accession>
<dbReference type="InterPro" id="IPR057666">
    <property type="entry name" value="DrpA_SLOG"/>
</dbReference>
<dbReference type="Proteomes" id="UP000187464">
    <property type="component" value="Chromosome I"/>
</dbReference>
<sequence length="156" mass="17741">MDLSFLGNKDLLKLPKTAFLSSRKISPTAVLKCYDWVTQERDKGTCIISGFHSPLEKDVLTFLLKGKQPIILVMGRALYKQIPDLLQNPLKEKRLLLISPVSQTIMHQSRQSCFTRNNYIIEMADKVVFGSLDEKGSLYRLYLEAKANGKHVEIIS</sequence>
<dbReference type="Gene3D" id="3.40.50.450">
    <property type="match status" value="1"/>
</dbReference>
<reference evidence="2 3" key="1">
    <citation type="submission" date="2016-08" db="EMBL/GenBank/DDBJ databases">
        <authorList>
            <person name="Seilhamer J.J."/>
        </authorList>
    </citation>
    <scope>NUCLEOTIDE SEQUENCE [LARGE SCALE GENOMIC DNA]</scope>
    <source>
        <strain evidence="2">M3/6</strain>
    </source>
</reference>
<gene>
    <name evidence="2" type="ORF">PSM36_2511</name>
</gene>
<dbReference type="EMBL" id="LT605205">
    <property type="protein sequence ID" value="SCD21312.1"/>
    <property type="molecule type" value="Genomic_DNA"/>
</dbReference>
<dbReference type="Pfam" id="PF02481">
    <property type="entry name" value="DNA_processg_A"/>
    <property type="match status" value="1"/>
</dbReference>
<dbReference type="STRING" id="1642647.PSM36_2511"/>
<evidence type="ECO:0000259" key="1">
    <source>
        <dbReference type="Pfam" id="PF02481"/>
    </source>
</evidence>
<evidence type="ECO:0000313" key="3">
    <source>
        <dbReference type="Proteomes" id="UP000187464"/>
    </source>
</evidence>
<dbReference type="AlphaFoldDB" id="A0A1R3T542"/>
<keyword evidence="3" id="KW-1185">Reference proteome</keyword>